<keyword evidence="4" id="KW-1185">Reference proteome</keyword>
<evidence type="ECO:0008006" key="5">
    <source>
        <dbReference type="Google" id="ProtNLM"/>
    </source>
</evidence>
<comment type="caution">
    <text evidence="3">The sequence shown here is derived from an EMBL/GenBank/DDBJ whole genome shotgun (WGS) entry which is preliminary data.</text>
</comment>
<dbReference type="Proteomes" id="UP000540787">
    <property type="component" value="Unassembled WGS sequence"/>
</dbReference>
<keyword evidence="2" id="KW-0812">Transmembrane</keyword>
<evidence type="ECO:0000256" key="1">
    <source>
        <dbReference type="SAM" id="MobiDB-lite"/>
    </source>
</evidence>
<dbReference type="EMBL" id="JACHBX010000005">
    <property type="protein sequence ID" value="MBB6135964.1"/>
    <property type="molecule type" value="Genomic_DNA"/>
</dbReference>
<feature type="transmembrane region" description="Helical" evidence="2">
    <location>
        <begin position="55"/>
        <end position="75"/>
    </location>
</feature>
<feature type="transmembrane region" description="Helical" evidence="2">
    <location>
        <begin position="87"/>
        <end position="104"/>
    </location>
</feature>
<protein>
    <recommendedName>
        <fullName evidence="5">Transmembrane protein</fullName>
    </recommendedName>
</protein>
<evidence type="ECO:0000256" key="2">
    <source>
        <dbReference type="SAM" id="Phobius"/>
    </source>
</evidence>
<feature type="transmembrane region" description="Helical" evidence="2">
    <location>
        <begin position="110"/>
        <end position="134"/>
    </location>
</feature>
<feature type="region of interest" description="Disordered" evidence="1">
    <location>
        <begin position="141"/>
        <end position="166"/>
    </location>
</feature>
<keyword evidence="2" id="KW-1133">Transmembrane helix</keyword>
<accession>A0A7W9X4B6</accession>
<gene>
    <name evidence="3" type="ORF">HD842_004141</name>
</gene>
<dbReference type="RefSeq" id="WP_229424868.1">
    <property type="nucleotide sequence ID" value="NZ_JACHBX010000005.1"/>
</dbReference>
<organism evidence="3 4">
    <name type="scientific">Massilia aurea</name>
    <dbReference type="NCBI Taxonomy" id="373040"/>
    <lineage>
        <taxon>Bacteria</taxon>
        <taxon>Pseudomonadati</taxon>
        <taxon>Pseudomonadota</taxon>
        <taxon>Betaproteobacteria</taxon>
        <taxon>Burkholderiales</taxon>
        <taxon>Oxalobacteraceae</taxon>
        <taxon>Telluria group</taxon>
        <taxon>Massilia</taxon>
    </lineage>
</organism>
<evidence type="ECO:0000313" key="3">
    <source>
        <dbReference type="EMBL" id="MBB6135964.1"/>
    </source>
</evidence>
<dbReference type="AlphaFoldDB" id="A0A7W9X4B6"/>
<keyword evidence="2" id="KW-0472">Membrane</keyword>
<name>A0A7W9X4B6_9BURK</name>
<feature type="transmembrane region" description="Helical" evidence="2">
    <location>
        <begin position="21"/>
        <end position="43"/>
    </location>
</feature>
<evidence type="ECO:0000313" key="4">
    <source>
        <dbReference type="Proteomes" id="UP000540787"/>
    </source>
</evidence>
<sequence>MTPIPITRTARPVFRGREMRVLRLLSMAAGVFAILLPAALLASTAHGIPDWLEPYIVLVGVALGSGGFFLVAMAGHRMGRDAMLRSFAALLLMVPFGASGIVIWHGSNMLMVYLCTFFLVHTVLLYCSFIYPLMHVPQPPAPPRRGGKTPAWNQLSRPRGDFHSKS</sequence>
<reference evidence="3 4" key="1">
    <citation type="submission" date="2020-08" db="EMBL/GenBank/DDBJ databases">
        <title>The Agave Microbiome: Exploring the role of microbial communities in plant adaptations to desert environments.</title>
        <authorList>
            <person name="Partida-Martinez L.P."/>
        </authorList>
    </citation>
    <scope>NUCLEOTIDE SEQUENCE [LARGE SCALE GENOMIC DNA]</scope>
    <source>
        <strain evidence="3 4">AT3.2</strain>
    </source>
</reference>
<proteinExistence type="predicted"/>